<reference evidence="2" key="1">
    <citation type="submission" date="2020-02" db="EMBL/GenBank/DDBJ databases">
        <title>Genomic and physiological characterization of two novel Nitrospinaceae genera.</title>
        <authorList>
            <person name="Mueller A.J."/>
            <person name="Jung M.-Y."/>
            <person name="Strachan C.R."/>
            <person name="Herbold C.W."/>
            <person name="Kirkegaard R.H."/>
            <person name="Daims H."/>
        </authorList>
    </citation>
    <scope>NUCLEOTIDE SEQUENCE [LARGE SCALE GENOMIC DNA]</scope>
</reference>
<name>A0A7T0C529_9BACT</name>
<dbReference type="Proteomes" id="UP000594464">
    <property type="component" value="Chromosome"/>
</dbReference>
<dbReference type="AlphaFoldDB" id="A0A7T0C529"/>
<protein>
    <submittedName>
        <fullName evidence="1">Uncharacterized protein</fullName>
    </submittedName>
</protein>
<gene>
    <name evidence="1" type="ORF">G3M78_15110</name>
</gene>
<dbReference type="EMBL" id="CP048620">
    <property type="protein sequence ID" value="QPJ66658.1"/>
    <property type="molecule type" value="Genomic_DNA"/>
</dbReference>
<evidence type="ECO:0000313" key="2">
    <source>
        <dbReference type="Proteomes" id="UP000594464"/>
    </source>
</evidence>
<dbReference type="KEGG" id="nva:G3M78_15110"/>
<evidence type="ECO:0000313" key="1">
    <source>
        <dbReference type="EMBL" id="QPJ66658.1"/>
    </source>
</evidence>
<sequence length="90" mass="10193">MGKTQTCGKCGDTNIIRGDLDLRTSKDLELIMVVRKYHGIEKKVPILPLVCGSCGHVEFHVEDFESLKVQASDKPIDPEFRGRPIQEYDF</sequence>
<accession>A0A7T0C529</accession>
<organism evidence="1 2">
    <name type="scientific">Candidatus Nitrohelix vancouverensis</name>
    <dbReference type="NCBI Taxonomy" id="2705534"/>
    <lineage>
        <taxon>Bacteria</taxon>
        <taxon>Pseudomonadati</taxon>
        <taxon>Nitrospinota/Tectimicrobiota group</taxon>
        <taxon>Nitrospinota</taxon>
        <taxon>Nitrospinia</taxon>
        <taxon>Nitrospinales</taxon>
        <taxon>Nitrospinaceae</taxon>
        <taxon>Candidatus Nitrohelix</taxon>
    </lineage>
</organism>
<proteinExistence type="predicted"/>